<dbReference type="AlphaFoldDB" id="A0AAV7U853"/>
<reference evidence="1" key="1">
    <citation type="journal article" date="2022" name="bioRxiv">
        <title>Sequencing and chromosome-scale assembly of the giantPleurodeles waltlgenome.</title>
        <authorList>
            <person name="Brown T."/>
            <person name="Elewa A."/>
            <person name="Iarovenko S."/>
            <person name="Subramanian E."/>
            <person name="Araus A.J."/>
            <person name="Petzold A."/>
            <person name="Susuki M."/>
            <person name="Suzuki K.-i.T."/>
            <person name="Hayashi T."/>
            <person name="Toyoda A."/>
            <person name="Oliveira C."/>
            <person name="Osipova E."/>
            <person name="Leigh N.D."/>
            <person name="Simon A."/>
            <person name="Yun M.H."/>
        </authorList>
    </citation>
    <scope>NUCLEOTIDE SEQUENCE</scope>
    <source>
        <strain evidence="1">20211129_DDA</strain>
        <tissue evidence="1">Liver</tissue>
    </source>
</reference>
<evidence type="ECO:0000313" key="1">
    <source>
        <dbReference type="EMBL" id="KAJ1184541.1"/>
    </source>
</evidence>
<proteinExistence type="predicted"/>
<name>A0AAV7U853_PLEWA</name>
<dbReference type="EMBL" id="JANPWB010000005">
    <property type="protein sequence ID" value="KAJ1184541.1"/>
    <property type="molecule type" value="Genomic_DNA"/>
</dbReference>
<gene>
    <name evidence="1" type="ORF">NDU88_001347</name>
</gene>
<sequence>MQFNADEVEIMPLSDHVATAPGFIPLCLRFCFSVSVSVPPSLLFLSATPQPMPLSPVQGRCLTDTKRF</sequence>
<organism evidence="1 2">
    <name type="scientific">Pleurodeles waltl</name>
    <name type="common">Iberian ribbed newt</name>
    <dbReference type="NCBI Taxonomy" id="8319"/>
    <lineage>
        <taxon>Eukaryota</taxon>
        <taxon>Metazoa</taxon>
        <taxon>Chordata</taxon>
        <taxon>Craniata</taxon>
        <taxon>Vertebrata</taxon>
        <taxon>Euteleostomi</taxon>
        <taxon>Amphibia</taxon>
        <taxon>Batrachia</taxon>
        <taxon>Caudata</taxon>
        <taxon>Salamandroidea</taxon>
        <taxon>Salamandridae</taxon>
        <taxon>Pleurodelinae</taxon>
        <taxon>Pleurodeles</taxon>
    </lineage>
</organism>
<evidence type="ECO:0000313" key="2">
    <source>
        <dbReference type="Proteomes" id="UP001066276"/>
    </source>
</evidence>
<keyword evidence="2" id="KW-1185">Reference proteome</keyword>
<dbReference type="Proteomes" id="UP001066276">
    <property type="component" value="Chromosome 3_1"/>
</dbReference>
<comment type="caution">
    <text evidence="1">The sequence shown here is derived from an EMBL/GenBank/DDBJ whole genome shotgun (WGS) entry which is preliminary data.</text>
</comment>
<accession>A0AAV7U853</accession>
<protein>
    <submittedName>
        <fullName evidence="1">Uncharacterized protein</fullName>
    </submittedName>
</protein>